<dbReference type="SUPFAM" id="SSF55846">
    <property type="entry name" value="N-acetylmuramoyl-L-alanine amidase-like"/>
    <property type="match status" value="1"/>
</dbReference>
<dbReference type="RefSeq" id="WP_113033757.1">
    <property type="nucleotide sequence ID" value="NZ_QMFB01000016.1"/>
</dbReference>
<sequence>MQTEGIIIHDSACSSINGKGYDFYIAKNGSIVPASSRTDKAYIHICLEGDFARSFSGSVPEVKEQIFLLSKLILRVSRLYDFSYERIFPHSRHCPGKYFPWAELVIWDNDRYH</sequence>
<proteinExistence type="predicted"/>
<dbReference type="InterPro" id="IPR036505">
    <property type="entry name" value="Amidase/PGRP_sf"/>
</dbReference>
<dbReference type="OrthoDB" id="2630778at2"/>
<keyword evidence="2" id="KW-1185">Reference proteome</keyword>
<dbReference type="EMBL" id="QMFB01000016">
    <property type="protein sequence ID" value="RAV18568.1"/>
    <property type="molecule type" value="Genomic_DNA"/>
</dbReference>
<dbReference type="Proteomes" id="UP000250369">
    <property type="component" value="Unassembled WGS sequence"/>
</dbReference>
<gene>
    <name evidence="1" type="ORF">DQG23_25030</name>
</gene>
<name>A0A329MFW3_9BACL</name>
<protein>
    <submittedName>
        <fullName evidence="1">Uncharacterized protein</fullName>
    </submittedName>
</protein>
<dbReference type="GO" id="GO:0008745">
    <property type="term" value="F:N-acetylmuramoyl-L-alanine amidase activity"/>
    <property type="evidence" value="ECO:0007669"/>
    <property type="project" value="InterPro"/>
</dbReference>
<accession>A0A329MFW3</accession>
<organism evidence="1 2">
    <name type="scientific">Paenibacillus contaminans</name>
    <dbReference type="NCBI Taxonomy" id="450362"/>
    <lineage>
        <taxon>Bacteria</taxon>
        <taxon>Bacillati</taxon>
        <taxon>Bacillota</taxon>
        <taxon>Bacilli</taxon>
        <taxon>Bacillales</taxon>
        <taxon>Paenibacillaceae</taxon>
        <taxon>Paenibacillus</taxon>
    </lineage>
</organism>
<evidence type="ECO:0000313" key="1">
    <source>
        <dbReference type="EMBL" id="RAV18568.1"/>
    </source>
</evidence>
<reference evidence="1 2" key="1">
    <citation type="journal article" date="2009" name="Int. J. Syst. Evol. Microbiol.">
        <title>Paenibacillus contaminans sp. nov., isolated from a contaminated laboratory plate.</title>
        <authorList>
            <person name="Chou J.H."/>
            <person name="Lee J.H."/>
            <person name="Lin M.C."/>
            <person name="Chang P.S."/>
            <person name="Arun A.B."/>
            <person name="Young C.C."/>
            <person name="Chen W.M."/>
        </authorList>
    </citation>
    <scope>NUCLEOTIDE SEQUENCE [LARGE SCALE GENOMIC DNA]</scope>
    <source>
        <strain evidence="1 2">CKOBP-6</strain>
    </source>
</reference>
<evidence type="ECO:0000313" key="2">
    <source>
        <dbReference type="Proteomes" id="UP000250369"/>
    </source>
</evidence>
<comment type="caution">
    <text evidence="1">The sequence shown here is derived from an EMBL/GenBank/DDBJ whole genome shotgun (WGS) entry which is preliminary data.</text>
</comment>
<dbReference type="GO" id="GO:0009253">
    <property type="term" value="P:peptidoglycan catabolic process"/>
    <property type="evidence" value="ECO:0007669"/>
    <property type="project" value="InterPro"/>
</dbReference>
<dbReference type="AlphaFoldDB" id="A0A329MFW3"/>